<evidence type="ECO:0000256" key="3">
    <source>
        <dbReference type="ARBA" id="ARBA00022912"/>
    </source>
</evidence>
<dbReference type="PANTHER" id="PTHR39181:SF1">
    <property type="entry name" value="TYROSINE-PROTEIN PHOSPHATASE YWQE"/>
    <property type="match status" value="1"/>
</dbReference>
<comment type="caution">
    <text evidence="6">The sequence shown here is derived from an EMBL/GenBank/DDBJ whole genome shotgun (WGS) entry which is preliminary data.</text>
</comment>
<dbReference type="Gene3D" id="3.20.20.140">
    <property type="entry name" value="Metal-dependent hydrolases"/>
    <property type="match status" value="1"/>
</dbReference>
<keyword evidence="2 5" id="KW-0378">Hydrolase</keyword>
<dbReference type="EMBL" id="MOXJ01000014">
    <property type="protein sequence ID" value="PDO10463.1"/>
    <property type="molecule type" value="Genomic_DNA"/>
</dbReference>
<evidence type="ECO:0000256" key="1">
    <source>
        <dbReference type="ARBA" id="ARBA00005750"/>
    </source>
</evidence>
<protein>
    <recommendedName>
        <fullName evidence="5">Tyrosine-protein phosphatase</fullName>
        <ecNumber evidence="5">3.1.3.48</ecNumber>
    </recommendedName>
</protein>
<evidence type="ECO:0000256" key="5">
    <source>
        <dbReference type="PIRNR" id="PIRNR016557"/>
    </source>
</evidence>
<dbReference type="Pfam" id="PF19567">
    <property type="entry name" value="CpsB_CapC"/>
    <property type="match status" value="1"/>
</dbReference>
<name>A0A2A6E0D7_9BACL</name>
<dbReference type="GO" id="GO:0004725">
    <property type="term" value="F:protein tyrosine phosphatase activity"/>
    <property type="evidence" value="ECO:0007669"/>
    <property type="project" value="UniProtKB-UniRule"/>
</dbReference>
<sequence>MIADIHTHLLPGVDDGAADLDEALALAETAVAEGVSWLALTPHHLNGFDNDAESVLRAVESFRAELTRRGIALEVAAGQEIRLRQSLLERLDAGELLPIGGSRYWLIELPHAYVPDYTDDLIHELLVAGRIPVIAHPERNFELAHHPERLAGWVKAGAVGQATTHSLVGRFGEQTRLLTLEWCAQGLIHLFASDAHHVRGRAFGWTECLRELEKAFGDEAVRRCLANAARVRDDAEPAFERIAEGPAWRRGFS</sequence>
<evidence type="ECO:0000256" key="4">
    <source>
        <dbReference type="ARBA" id="ARBA00051722"/>
    </source>
</evidence>
<dbReference type="InterPro" id="IPR016195">
    <property type="entry name" value="Pol/histidinol_Pase-like"/>
</dbReference>
<reference evidence="6 7" key="1">
    <citation type="submission" date="2016-12" db="EMBL/GenBank/DDBJ databases">
        <title>Candidatus Reconcilibacillus cellulovorans genome.</title>
        <authorList>
            <person name="Kolinko S."/>
            <person name="Wu Y.-W."/>
            <person name="Tachea F."/>
            <person name="Denzel E."/>
            <person name="Hiras J."/>
            <person name="Baecker N."/>
            <person name="Chan L.J."/>
            <person name="Eichorst S.A."/>
            <person name="Frey D."/>
            <person name="Adams P.D."/>
            <person name="Pray T."/>
            <person name="Tanjore D."/>
            <person name="Petzold C.J."/>
            <person name="Gladden J.M."/>
            <person name="Simmons B.A."/>
            <person name="Singer S.W."/>
        </authorList>
    </citation>
    <scope>NUCLEOTIDE SEQUENCE [LARGE SCALE GENOMIC DNA]</scope>
    <source>
        <strain evidence="6">JTherm</strain>
    </source>
</reference>
<organism evidence="6 7">
    <name type="scientific">Candidatus Reconcilbacillus cellulovorans</name>
    <dbReference type="NCBI Taxonomy" id="1906605"/>
    <lineage>
        <taxon>Bacteria</taxon>
        <taxon>Bacillati</taxon>
        <taxon>Bacillota</taxon>
        <taxon>Bacilli</taxon>
        <taxon>Bacillales</taxon>
        <taxon>Paenibacillaceae</taxon>
        <taxon>Candidatus Reconcilbacillus</taxon>
    </lineage>
</organism>
<evidence type="ECO:0000256" key="2">
    <source>
        <dbReference type="ARBA" id="ARBA00022801"/>
    </source>
</evidence>
<dbReference type="PANTHER" id="PTHR39181">
    <property type="entry name" value="TYROSINE-PROTEIN PHOSPHATASE YWQE"/>
    <property type="match status" value="1"/>
</dbReference>
<dbReference type="InterPro" id="IPR016667">
    <property type="entry name" value="Caps_polysacc_synth_CpsB/CapC"/>
</dbReference>
<dbReference type="SUPFAM" id="SSF89550">
    <property type="entry name" value="PHP domain-like"/>
    <property type="match status" value="1"/>
</dbReference>
<gene>
    <name evidence="6" type="ORF">BLM47_06940</name>
</gene>
<dbReference type="Proteomes" id="UP000243688">
    <property type="component" value="Unassembled WGS sequence"/>
</dbReference>
<dbReference type="AlphaFoldDB" id="A0A2A6E0D7"/>
<comment type="similarity">
    <text evidence="1 5">Belongs to the metallo-dependent hydrolases superfamily. CpsB/CapC family.</text>
</comment>
<proteinExistence type="inferred from homology"/>
<evidence type="ECO:0000313" key="6">
    <source>
        <dbReference type="EMBL" id="PDO10463.1"/>
    </source>
</evidence>
<dbReference type="EC" id="3.1.3.48" evidence="5"/>
<keyword evidence="3 5" id="KW-0904">Protein phosphatase</keyword>
<dbReference type="GO" id="GO:0030145">
    <property type="term" value="F:manganese ion binding"/>
    <property type="evidence" value="ECO:0007669"/>
    <property type="project" value="UniProtKB-UniRule"/>
</dbReference>
<dbReference type="PIRSF" id="PIRSF016557">
    <property type="entry name" value="Caps_synth_CpsB"/>
    <property type="match status" value="1"/>
</dbReference>
<accession>A0A2A6E0D7</accession>
<evidence type="ECO:0000313" key="7">
    <source>
        <dbReference type="Proteomes" id="UP000243688"/>
    </source>
</evidence>
<comment type="catalytic activity">
    <reaction evidence="4 5">
        <text>O-phospho-L-tyrosyl-[protein] + H2O = L-tyrosyl-[protein] + phosphate</text>
        <dbReference type="Rhea" id="RHEA:10684"/>
        <dbReference type="Rhea" id="RHEA-COMP:10136"/>
        <dbReference type="Rhea" id="RHEA-COMP:20101"/>
        <dbReference type="ChEBI" id="CHEBI:15377"/>
        <dbReference type="ChEBI" id="CHEBI:43474"/>
        <dbReference type="ChEBI" id="CHEBI:46858"/>
        <dbReference type="ChEBI" id="CHEBI:61978"/>
        <dbReference type="EC" id="3.1.3.48"/>
    </reaction>
</comment>